<protein>
    <submittedName>
        <fullName evidence="1">Uncharacterized protein</fullName>
    </submittedName>
</protein>
<sequence length="142" mass="16366">MEGLYNFRELYTIPEESSQVDHCLVINFGTSAFVDSSGSGTGWKLWLRTSYLSQVNVITVIAYGDTTHRWITSPILIFWVVKQVTRFKREPQQAVSGHDRRFAKPWGQDAGLRIQPQSLSFIGWCYSFFIQILGWREDPRGS</sequence>
<reference evidence="1" key="2">
    <citation type="submission" date="2024-01" db="EMBL/GenBank/DDBJ databases">
        <title>Comparative genomics of Cryptococcus and Kwoniella reveals pathogenesis evolution and contrasting modes of karyotype evolution via chromosome fusion or intercentromeric recombination.</title>
        <authorList>
            <person name="Coelho M.A."/>
            <person name="David-Palma M."/>
            <person name="Shea T."/>
            <person name="Bowers K."/>
            <person name="Mcginley-Smith S."/>
            <person name="Mohammad A.W."/>
            <person name="Gnirke A."/>
            <person name="Yurkov A.M."/>
            <person name="Nowrousian M."/>
            <person name="Sun S."/>
            <person name="Cuomo C.A."/>
            <person name="Heitman J."/>
        </authorList>
    </citation>
    <scope>NUCLEOTIDE SEQUENCE</scope>
    <source>
        <strain evidence="1">IND107</strain>
    </source>
</reference>
<evidence type="ECO:0000313" key="1">
    <source>
        <dbReference type="EMBL" id="KAL0247880.1"/>
    </source>
</evidence>
<reference evidence="1" key="1">
    <citation type="submission" date="2015-01" db="EMBL/GenBank/DDBJ databases">
        <authorList>
            <consortium name="The Broad Institute Genomics Platform"/>
            <person name="Cuomo C."/>
            <person name="Litvintseva A."/>
            <person name="Chen Y."/>
            <person name="Heitman J."/>
            <person name="Sun S."/>
            <person name="Springer D."/>
            <person name="Dromer F."/>
            <person name="Young S."/>
            <person name="Zeng Q."/>
            <person name="Gargeya S."/>
            <person name="Abouelleil A."/>
            <person name="Alvarado L."/>
            <person name="Chapman S.B."/>
            <person name="Gainer-Dewar J."/>
            <person name="Goldberg J."/>
            <person name="Griggs A."/>
            <person name="Gujja S."/>
            <person name="Hansen M."/>
            <person name="Howarth C."/>
            <person name="Imamovic A."/>
            <person name="Larimer J."/>
            <person name="Murphy C."/>
            <person name="Naylor J."/>
            <person name="Pearson M."/>
            <person name="Priest M."/>
            <person name="Roberts A."/>
            <person name="Saif S."/>
            <person name="Shea T."/>
            <person name="Sykes S."/>
            <person name="Wortman J."/>
            <person name="Nusbaum C."/>
            <person name="Birren B."/>
        </authorList>
    </citation>
    <scope>NUCLEOTIDE SEQUENCE</scope>
    <source>
        <strain evidence="1">IND107</strain>
    </source>
</reference>
<keyword evidence="2" id="KW-1185">Reference proteome</keyword>
<proteinExistence type="predicted"/>
<dbReference type="GeneID" id="91990814"/>
<dbReference type="RefSeq" id="XP_066613841.1">
    <property type="nucleotide sequence ID" value="XM_066758439.1"/>
</dbReference>
<gene>
    <name evidence="1" type="ORF">I308_103958</name>
</gene>
<name>A0ABR3BRR9_9TREE</name>
<evidence type="ECO:0000313" key="2">
    <source>
        <dbReference type="Proteomes" id="UP000054399"/>
    </source>
</evidence>
<organism evidence="1 2">
    <name type="scientific">Cryptococcus tetragattii IND107</name>
    <dbReference type="NCBI Taxonomy" id="1296105"/>
    <lineage>
        <taxon>Eukaryota</taxon>
        <taxon>Fungi</taxon>
        <taxon>Dikarya</taxon>
        <taxon>Basidiomycota</taxon>
        <taxon>Agaricomycotina</taxon>
        <taxon>Tremellomycetes</taxon>
        <taxon>Tremellales</taxon>
        <taxon>Cryptococcaceae</taxon>
        <taxon>Cryptococcus</taxon>
        <taxon>Cryptococcus gattii species complex</taxon>
    </lineage>
</organism>
<dbReference type="EMBL" id="ATAM02000006">
    <property type="protein sequence ID" value="KAL0247880.1"/>
    <property type="molecule type" value="Genomic_DNA"/>
</dbReference>
<comment type="caution">
    <text evidence="1">The sequence shown here is derived from an EMBL/GenBank/DDBJ whole genome shotgun (WGS) entry which is preliminary data.</text>
</comment>
<dbReference type="Proteomes" id="UP000054399">
    <property type="component" value="Unassembled WGS sequence"/>
</dbReference>
<accession>A0ABR3BRR9</accession>